<protein>
    <submittedName>
        <fullName evidence="1">Uncharacterized protein</fullName>
    </submittedName>
</protein>
<reference evidence="1" key="1">
    <citation type="journal article" date="2021" name="Proc. Natl. Acad. Sci. U.S.A.">
        <title>A Catalog of Tens of Thousands of Viruses from Human Metagenomes Reveals Hidden Associations with Chronic Diseases.</title>
        <authorList>
            <person name="Tisza M.J."/>
            <person name="Buck C.B."/>
        </authorList>
    </citation>
    <scope>NUCLEOTIDE SEQUENCE</scope>
    <source>
        <strain evidence="1">CtmTa7</strain>
    </source>
</reference>
<proteinExistence type="predicted"/>
<accession>A0A8S5RCW2</accession>
<dbReference type="EMBL" id="BK059091">
    <property type="protein sequence ID" value="DAE28901.1"/>
    <property type="molecule type" value="Genomic_DNA"/>
</dbReference>
<sequence length="106" mass="12800">MKLKWNVLYYDFNARKITTSNVFDHGRFREEVIKLFSPTISRNEFSKKLRSTTMYYFWSKAEYEVIVSPWIGDEKAAVKIDIYTQLMNNWEQFVNYTGNELLKLYS</sequence>
<name>A0A8S5RCW2_9VIRU</name>
<evidence type="ECO:0000313" key="1">
    <source>
        <dbReference type="EMBL" id="DAE28901.1"/>
    </source>
</evidence>
<organism evidence="1">
    <name type="scientific">virus sp. ctmTa7</name>
    <dbReference type="NCBI Taxonomy" id="2828255"/>
    <lineage>
        <taxon>Viruses</taxon>
    </lineage>
</organism>